<dbReference type="Pfam" id="PF02332">
    <property type="entry name" value="Phenol_Hydrox"/>
    <property type="match status" value="1"/>
</dbReference>
<dbReference type="KEGG" id="asoc:CB4_02441"/>
<dbReference type="GO" id="GO:0016709">
    <property type="term" value="F:oxidoreductase activity, acting on paired donors, with incorporation or reduction of molecular oxygen, NAD(P)H as one donor, and incorporation of one atom of oxygen"/>
    <property type="evidence" value="ECO:0007669"/>
    <property type="project" value="InterPro"/>
</dbReference>
<evidence type="ECO:0000256" key="4">
    <source>
        <dbReference type="ARBA" id="ARBA00048941"/>
    </source>
</evidence>
<dbReference type="InterPro" id="IPR012348">
    <property type="entry name" value="RNR-like"/>
</dbReference>
<evidence type="ECO:0000256" key="3">
    <source>
        <dbReference type="ARBA" id="ARBA00023033"/>
    </source>
</evidence>
<dbReference type="PIRSF" id="PIRSF000040">
    <property type="entry name" value="MMOH_comp"/>
    <property type="match status" value="1"/>
</dbReference>
<gene>
    <name evidence="5" type="primary">mphL</name>
    <name evidence="5" type="ORF">CB4_02441</name>
</gene>
<dbReference type="EMBL" id="AP017312">
    <property type="protein sequence ID" value="BAU28267.1"/>
    <property type="molecule type" value="Genomic_DNA"/>
</dbReference>
<evidence type="ECO:0000313" key="6">
    <source>
        <dbReference type="Proteomes" id="UP000217696"/>
    </source>
</evidence>
<keyword evidence="6" id="KW-1185">Reference proteome</keyword>
<dbReference type="InterPro" id="IPR003430">
    <property type="entry name" value="Phenol_Hydrox"/>
</dbReference>
<keyword evidence="3" id="KW-0503">Monooxygenase</keyword>
<name>A0A0U4WHY9_9BACL</name>
<evidence type="ECO:0000256" key="2">
    <source>
        <dbReference type="ARBA" id="ARBA00023002"/>
    </source>
</evidence>
<dbReference type="AlphaFoldDB" id="A0A0U4WHY9"/>
<dbReference type="SUPFAM" id="SSF47240">
    <property type="entry name" value="Ferritin-like"/>
    <property type="match status" value="1"/>
</dbReference>
<dbReference type="RefSeq" id="WP_096466035.1">
    <property type="nucleotide sequence ID" value="NZ_AP017312.1"/>
</dbReference>
<dbReference type="EC" id="1.14.13.227" evidence="1"/>
<accession>A0A0U4WHY9</accession>
<sequence length="350" mass="40353">MTHQFQPGSELIKPLRQTYKYMSGLKVKRPTTYDEATYNLQPYENFHYRPIWNPDIQIYDEKITKLVCTDWEQFRDPARLYYATFCYDRAELQTRSKGQFNACERLGVFRTMDDSFVRTVSEFFPALRHLFFGESVVYMYVGRFSVGTAIEQCATYQSFDLLGSAQLVTKICAELESRNPAILSAGKQKWLEDEKFQKLRALTEKLMVTWDWGEAVVAVNLLLNLIVYPLFFEEMSESALDNGGAGYAMFSEFFWHMFDYERNWATALVKMLIADTPANQAVIQSFVDEWLPQVIEAVKPVLSVFAMPAQAKDGEVVLQNVIAKHVRPLLETELGLIMPPLSSELHVTKV</sequence>
<proteinExistence type="predicted"/>
<keyword evidence="2 5" id="KW-0560">Oxidoreductase</keyword>
<dbReference type="Gene3D" id="1.10.620.20">
    <property type="entry name" value="Ribonucleotide Reductase, subunit A"/>
    <property type="match status" value="1"/>
</dbReference>
<dbReference type="Proteomes" id="UP000217696">
    <property type="component" value="Chromosome"/>
</dbReference>
<protein>
    <recommendedName>
        <fullName evidence="1">propane 2-monooxygenase</fullName>
        <ecNumber evidence="1">1.14.13.227</ecNumber>
    </recommendedName>
</protein>
<reference evidence="5 6" key="1">
    <citation type="submission" date="2015-12" db="EMBL/GenBank/DDBJ databases">
        <title>Genome sequence of Aneurinibacillus soli.</title>
        <authorList>
            <person name="Lee J.S."/>
            <person name="Lee K.C."/>
            <person name="Kim K.K."/>
            <person name="Lee B.W."/>
        </authorList>
    </citation>
    <scope>NUCLEOTIDE SEQUENCE [LARGE SCALE GENOMIC DNA]</scope>
    <source>
        <strain evidence="5 6">CB4</strain>
    </source>
</reference>
<evidence type="ECO:0000256" key="1">
    <source>
        <dbReference type="ARBA" id="ARBA00012710"/>
    </source>
</evidence>
<organism evidence="5 6">
    <name type="scientific">Aneurinibacillus soli</name>
    <dbReference type="NCBI Taxonomy" id="1500254"/>
    <lineage>
        <taxon>Bacteria</taxon>
        <taxon>Bacillati</taxon>
        <taxon>Bacillota</taxon>
        <taxon>Bacilli</taxon>
        <taxon>Bacillales</taxon>
        <taxon>Paenibacillaceae</taxon>
        <taxon>Aneurinibacillus group</taxon>
        <taxon>Aneurinibacillus</taxon>
    </lineage>
</organism>
<evidence type="ECO:0000313" key="5">
    <source>
        <dbReference type="EMBL" id="BAU28267.1"/>
    </source>
</evidence>
<dbReference type="InterPro" id="IPR012078">
    <property type="entry name" value="MP_mOase_hydro"/>
</dbReference>
<comment type="catalytic activity">
    <reaction evidence="4">
        <text>propane + NADH + O2 + H(+) = propan-2-ol + NAD(+) + H2O</text>
        <dbReference type="Rhea" id="RHEA:49992"/>
        <dbReference type="ChEBI" id="CHEBI:15377"/>
        <dbReference type="ChEBI" id="CHEBI:15378"/>
        <dbReference type="ChEBI" id="CHEBI:15379"/>
        <dbReference type="ChEBI" id="CHEBI:17824"/>
        <dbReference type="ChEBI" id="CHEBI:32879"/>
        <dbReference type="ChEBI" id="CHEBI:57540"/>
        <dbReference type="ChEBI" id="CHEBI:57945"/>
        <dbReference type="EC" id="1.14.13.227"/>
    </reaction>
</comment>
<dbReference type="OrthoDB" id="9806768at2"/>
<dbReference type="InterPro" id="IPR009078">
    <property type="entry name" value="Ferritin-like_SF"/>
</dbReference>